<evidence type="ECO:0000256" key="1">
    <source>
        <dbReference type="ARBA" id="ARBA00001974"/>
    </source>
</evidence>
<dbReference type="PRINTS" id="PR00411">
    <property type="entry name" value="PNDRDTASEI"/>
</dbReference>
<dbReference type="EMBL" id="CP063310">
    <property type="protein sequence ID" value="QOS69216.1"/>
    <property type="molecule type" value="Genomic_DNA"/>
</dbReference>
<dbReference type="KEGG" id="egd:GS424_005060"/>
<proteinExistence type="predicted"/>
<dbReference type="InterPro" id="IPR050315">
    <property type="entry name" value="FAD-oxidoreductase_2"/>
</dbReference>
<dbReference type="Pfam" id="PF00890">
    <property type="entry name" value="FAD_binding_2"/>
    <property type="match status" value="1"/>
</dbReference>
<organism evidence="6 7">
    <name type="scientific">Eggerthella guodeyinii</name>
    <dbReference type="NCBI Taxonomy" id="2690837"/>
    <lineage>
        <taxon>Bacteria</taxon>
        <taxon>Bacillati</taxon>
        <taxon>Actinomycetota</taxon>
        <taxon>Coriobacteriia</taxon>
        <taxon>Eggerthellales</taxon>
        <taxon>Eggerthellaceae</taxon>
        <taxon>Eggerthella</taxon>
    </lineage>
</organism>
<dbReference type="InterPro" id="IPR036188">
    <property type="entry name" value="FAD/NAD-bd_sf"/>
</dbReference>
<sequence length="529" mass="53974">MEQGNASFYSRRSFVKGVALAGSGIAALGALSACAPKATSDAGQDAGSATVGAGSAEGVSWTSEADVVVVGFGGAGSAAAIEAAEAGASVVLLELNSQGGGSTAANGGYIMMGGTDLQKKFGIEDSTENFYAYLSAAAGENADDDAIRLVCESAPDLYRWLVEHGMDFESGICDENRNLSADKGGISLMYSGNERARDFAAVAAPAPRGHCPQPGSTGQDMFAALKGAVEAAGVEVMYETPGASLLTDGGGRVVGIAAKGPKGDVFVKAKKGVVLTCGGFVDNEAMLNANYPFLNKRGPRLTTAGSENGSGILMGLALDAATRGMGCFQIGYTIVTFSEPLARGILVDGTGRRIVAEDEYNSFLGRAIIMAPTSSCYLIVDDATRAEGGGKLGDPLVSSSDLGEIAAKTGIDPDVLQRTVAFYNESAALGSDREFGKKQQFLKALDEGTLHVFAAGSEQCYTASCGGLAIDLDAHVLGNDGEIIPGLYAAGRNAGTIYGWYMGSGSSMLDVLVFGRIAGRNAAAEASTE</sequence>
<dbReference type="InterPro" id="IPR027477">
    <property type="entry name" value="Succ_DH/fumarate_Rdtase_cat_sf"/>
</dbReference>
<dbReference type="Gene3D" id="3.90.700.10">
    <property type="entry name" value="Succinate dehydrogenase/fumarate reductase flavoprotein, catalytic domain"/>
    <property type="match status" value="1"/>
</dbReference>
<evidence type="ECO:0000259" key="5">
    <source>
        <dbReference type="Pfam" id="PF00890"/>
    </source>
</evidence>
<dbReference type="SUPFAM" id="SSF56425">
    <property type="entry name" value="Succinate dehydrogenase/fumarate reductase flavoprotein, catalytic domain"/>
    <property type="match status" value="1"/>
</dbReference>
<dbReference type="RefSeq" id="WP_160943146.1">
    <property type="nucleotide sequence ID" value="NZ_CP063310.1"/>
</dbReference>
<dbReference type="SUPFAM" id="SSF51905">
    <property type="entry name" value="FAD/NAD(P)-binding domain"/>
    <property type="match status" value="1"/>
</dbReference>
<reference evidence="6 7" key="1">
    <citation type="submission" date="2020-10" db="EMBL/GenBank/DDBJ databases">
        <title>Eggerthella sp. nov., isolated from human feces.</title>
        <authorList>
            <person name="Yajun G."/>
        </authorList>
    </citation>
    <scope>NUCLEOTIDE SEQUENCE [LARGE SCALE GENOMIC DNA]</scope>
    <source>
        <strain evidence="6 7">HF-1101</strain>
    </source>
</reference>
<dbReference type="AlphaFoldDB" id="A0A6L7IVA8"/>
<dbReference type="GO" id="GO:0033765">
    <property type="term" value="F:steroid dehydrogenase activity, acting on the CH-CH group of donors"/>
    <property type="evidence" value="ECO:0007669"/>
    <property type="project" value="UniProtKB-ARBA"/>
</dbReference>
<keyword evidence="3" id="KW-0274">FAD</keyword>
<feature type="domain" description="FAD-dependent oxidoreductase 2 FAD-binding" evidence="5">
    <location>
        <begin position="66"/>
        <end position="507"/>
    </location>
</feature>
<evidence type="ECO:0000313" key="7">
    <source>
        <dbReference type="Proteomes" id="UP000478463"/>
    </source>
</evidence>
<evidence type="ECO:0000256" key="3">
    <source>
        <dbReference type="ARBA" id="ARBA00022827"/>
    </source>
</evidence>
<keyword evidence="4" id="KW-0560">Oxidoreductase</keyword>
<dbReference type="PROSITE" id="PS51318">
    <property type="entry name" value="TAT"/>
    <property type="match status" value="1"/>
</dbReference>
<dbReference type="InterPro" id="IPR003953">
    <property type="entry name" value="FAD-dep_OxRdtase_2_FAD-bd"/>
</dbReference>
<dbReference type="Proteomes" id="UP000478463">
    <property type="component" value="Chromosome"/>
</dbReference>
<name>A0A6L7IVA8_9ACTN</name>
<gene>
    <name evidence="6" type="ORF">GS424_005060</name>
</gene>
<keyword evidence="2" id="KW-0285">Flavoprotein</keyword>
<dbReference type="InterPro" id="IPR006311">
    <property type="entry name" value="TAT_signal"/>
</dbReference>
<dbReference type="GO" id="GO:0008202">
    <property type="term" value="P:steroid metabolic process"/>
    <property type="evidence" value="ECO:0007669"/>
    <property type="project" value="UniProtKB-ARBA"/>
</dbReference>
<evidence type="ECO:0000313" key="6">
    <source>
        <dbReference type="EMBL" id="QOS69216.1"/>
    </source>
</evidence>
<dbReference type="PANTHER" id="PTHR43400">
    <property type="entry name" value="FUMARATE REDUCTASE"/>
    <property type="match status" value="1"/>
</dbReference>
<evidence type="ECO:0000256" key="4">
    <source>
        <dbReference type="ARBA" id="ARBA00023002"/>
    </source>
</evidence>
<dbReference type="PANTHER" id="PTHR43400:SF10">
    <property type="entry name" value="3-OXOSTEROID 1-DEHYDROGENASE"/>
    <property type="match status" value="1"/>
</dbReference>
<dbReference type="Gene3D" id="3.50.50.60">
    <property type="entry name" value="FAD/NAD(P)-binding domain"/>
    <property type="match status" value="1"/>
</dbReference>
<accession>A0A6L7IVA8</accession>
<evidence type="ECO:0000256" key="2">
    <source>
        <dbReference type="ARBA" id="ARBA00022630"/>
    </source>
</evidence>
<comment type="cofactor">
    <cofactor evidence="1">
        <name>FAD</name>
        <dbReference type="ChEBI" id="CHEBI:57692"/>
    </cofactor>
</comment>
<protein>
    <submittedName>
        <fullName evidence="6">FAD-dependent oxidoreductase</fullName>
    </submittedName>
</protein>